<accession>A0A1Y3PHR4</accession>
<comment type="caution">
    <text evidence="1">The sequence shown here is derived from an EMBL/GenBank/DDBJ whole genome shotgun (WGS) entry which is preliminary data.</text>
</comment>
<dbReference type="Proteomes" id="UP000196475">
    <property type="component" value="Unassembled WGS sequence"/>
</dbReference>
<reference evidence="2" key="1">
    <citation type="submission" date="2016-06" db="EMBL/GenBank/DDBJ databases">
        <authorList>
            <person name="Nascimento L."/>
            <person name="Pereira R.V."/>
            <person name="Martins L.F."/>
            <person name="Quaggio R.B."/>
            <person name="Silva A.M."/>
            <person name="Setubal J.C."/>
        </authorList>
    </citation>
    <scope>NUCLEOTIDE SEQUENCE [LARGE SCALE GENOMIC DNA]</scope>
</reference>
<proteinExistence type="predicted"/>
<organism evidence="1 2">
    <name type="scientific">Bacillus thermozeamaize</name>
    <dbReference type="NCBI Taxonomy" id="230954"/>
    <lineage>
        <taxon>Bacteria</taxon>
        <taxon>Bacillati</taxon>
        <taxon>Bacillota</taxon>
        <taxon>Bacilli</taxon>
        <taxon>Bacillales</taxon>
        <taxon>Bacillaceae</taxon>
        <taxon>Bacillus</taxon>
    </lineage>
</organism>
<name>A0A1Y3PHR4_9BACI</name>
<dbReference type="EMBL" id="LZRT01000087">
    <property type="protein sequence ID" value="OUM86654.1"/>
    <property type="molecule type" value="Genomic_DNA"/>
</dbReference>
<dbReference type="AlphaFoldDB" id="A0A1Y3PHR4"/>
<sequence length="110" mass="12499">MRLRRRDQRAVVFRPRITEKEPDATTYETWGDPVTIFGHVQPAGGRVTAEMYGERAAYMLTMYVEGRPAVTESAGAWVDVPPEIPNPDYRVVAIRPWSGHTVIDLEKVRS</sequence>
<protein>
    <submittedName>
        <fullName evidence="1">Uncharacterized protein</fullName>
    </submittedName>
</protein>
<evidence type="ECO:0000313" key="2">
    <source>
        <dbReference type="Proteomes" id="UP000196475"/>
    </source>
</evidence>
<evidence type="ECO:0000313" key="1">
    <source>
        <dbReference type="EMBL" id="OUM86654.1"/>
    </source>
</evidence>
<gene>
    <name evidence="1" type="ORF">BAA01_11645</name>
</gene>